<name>A0ABQ4E4J4_9ACTN</name>
<organism evidence="3 4">
    <name type="scientific">Plantactinospora endophytica</name>
    <dbReference type="NCBI Taxonomy" id="673535"/>
    <lineage>
        <taxon>Bacteria</taxon>
        <taxon>Bacillati</taxon>
        <taxon>Actinomycetota</taxon>
        <taxon>Actinomycetes</taxon>
        <taxon>Micromonosporales</taxon>
        <taxon>Micromonosporaceae</taxon>
        <taxon>Plantactinospora</taxon>
    </lineage>
</organism>
<feature type="transmembrane region" description="Helical" evidence="2">
    <location>
        <begin position="256"/>
        <end position="276"/>
    </location>
</feature>
<feature type="compositionally biased region" description="Basic residues" evidence="1">
    <location>
        <begin position="1032"/>
        <end position="1043"/>
    </location>
</feature>
<gene>
    <name evidence="3" type="ORF">Pen02_45720</name>
</gene>
<keyword evidence="2" id="KW-1133">Transmembrane helix</keyword>
<feature type="transmembrane region" description="Helical" evidence="2">
    <location>
        <begin position="121"/>
        <end position="141"/>
    </location>
</feature>
<reference evidence="3 4" key="1">
    <citation type="submission" date="2021-01" db="EMBL/GenBank/DDBJ databases">
        <title>Whole genome shotgun sequence of Plantactinospora endophytica NBRC 110450.</title>
        <authorList>
            <person name="Komaki H."/>
            <person name="Tamura T."/>
        </authorList>
    </citation>
    <scope>NUCLEOTIDE SEQUENCE [LARGE SCALE GENOMIC DNA]</scope>
    <source>
        <strain evidence="3 4">NBRC 110450</strain>
    </source>
</reference>
<evidence type="ECO:0000313" key="3">
    <source>
        <dbReference type="EMBL" id="GIG89636.1"/>
    </source>
</evidence>
<dbReference type="EMBL" id="BONW01000021">
    <property type="protein sequence ID" value="GIG89636.1"/>
    <property type="molecule type" value="Genomic_DNA"/>
</dbReference>
<protein>
    <recommendedName>
        <fullName evidence="5">MFS transporter</fullName>
    </recommendedName>
</protein>
<evidence type="ECO:0000313" key="4">
    <source>
        <dbReference type="Proteomes" id="UP000646749"/>
    </source>
</evidence>
<feature type="compositionally biased region" description="Polar residues" evidence="1">
    <location>
        <begin position="303"/>
        <end position="316"/>
    </location>
</feature>
<feature type="compositionally biased region" description="Low complexity" evidence="1">
    <location>
        <begin position="682"/>
        <end position="692"/>
    </location>
</feature>
<sequence>MAYRTWGRVLLAALLVGLVSGAGQLGMAYGLGLVRFNRGFDGAAVNQWPAQLVWVGWFAMVAAVLGGIVADQLVRRYSLPSVLGSRAAISAVAALGALAVAPLCMQPARTAQVASADPVTLAGVAAALGALVGLAATLAVLSYRPVAWNVGAITGAVWFLALLSVLPSLGPTDPLPAIRLGGVDPTWLGAGTSQRLAVVTMPALALVAGALTGALARRRELPLPVVASSGVAGPAMLALAYVVAGKGNSTDAYQAAPYWGALIALGAGALGSVLAATARWPLTSTDPAETSGANSPTEAPVSTEASASAEVGSSTGAPPYVGAHSSVDADPSGAGTPTGAAGTTPPGGAATTTAGADSSDPPTEVLPTAGTPNDATSTAPSWPGSTTLPIPSWGGDTSGSTPTGDTTTGDTTTRAHTTGDTPTGAATTGDNTTGDTTTGDTSTGDTTAGDTTTGAHTTGDTTTGGTMTSNTTTGGATTGAASADAAWRTHIPGTESAGGDSRTGGDPASGTAAATPHWTPAPIGGEQTEGEWTGSGSGGPVRAQMPSSGTWSFDTTTGIPTPRVSAEYPAPTEQFTWSTPTEQFTRSAPAEPVGGRPSSTEPVSPASGGPAGLTNTGPVSPASGGPATGSAESGLPAGWAGARRFRTEDFWPTAPQPTVQAAATPPVTPEPAPAPAPPPAAADPVHSPAAGPTSGGTPTGERPVTGDGDTHRSGSLPAAAQWSARVDLPPVTPAPTGASWDAFAPVSRPRPDRHEPSTEPAAPAVGGATGSSGVGSDGRTGTGGQGAARVDDDRPHPSGPAAGPATSLSPPPRIVIEFGGILAEPGRTSAGPAGTPAGPDDTPPSRTEPGGTTGNWTDSGGAARTWTESGDTTGNWPEPGGTAGNWPEPGGTAGNWPEPGGTAKTWTESGTTPGTWTESAGTAGNWPEPGGAAGNWPESGGTARTWSEPGGMAGNRTGSGAAGVARTGQMPSVPVVSGDAPVPAPPVQDVSPPVAPHPAPAPEAEAETTPAHSTGTGAGVDAGTGDAERPTGRIRRGLFRRNKGGNATDPEQTGAIDTGKGESKQRESKGRNRSEEPVPARDEEYVDWVSGLSEPDPAGDDPALDRSVRRSLRSTGRHAAD</sequence>
<proteinExistence type="predicted"/>
<feature type="compositionally biased region" description="Gly residues" evidence="1">
    <location>
        <begin position="767"/>
        <end position="786"/>
    </location>
</feature>
<feature type="compositionally biased region" description="Low complexity" evidence="1">
    <location>
        <begin position="652"/>
        <end position="665"/>
    </location>
</feature>
<feature type="compositionally biased region" description="Low complexity" evidence="1">
    <location>
        <begin position="333"/>
        <end position="356"/>
    </location>
</feature>
<feature type="compositionally biased region" description="Pro residues" evidence="1">
    <location>
        <begin position="666"/>
        <end position="681"/>
    </location>
</feature>
<feature type="transmembrane region" description="Helical" evidence="2">
    <location>
        <begin position="146"/>
        <end position="166"/>
    </location>
</feature>
<evidence type="ECO:0000256" key="1">
    <source>
        <dbReference type="SAM" id="MobiDB-lite"/>
    </source>
</evidence>
<keyword evidence="4" id="KW-1185">Reference proteome</keyword>
<feature type="compositionally biased region" description="Low complexity" evidence="1">
    <location>
        <begin position="511"/>
        <end position="532"/>
    </location>
</feature>
<comment type="caution">
    <text evidence="3">The sequence shown here is derived from an EMBL/GenBank/DDBJ whole genome shotgun (WGS) entry which is preliminary data.</text>
</comment>
<dbReference type="RefSeq" id="WP_203868086.1">
    <property type="nucleotide sequence ID" value="NZ_BONW01000021.1"/>
</dbReference>
<feature type="compositionally biased region" description="Low complexity" evidence="1">
    <location>
        <begin position="394"/>
        <end position="486"/>
    </location>
</feature>
<feature type="transmembrane region" description="Helical" evidence="2">
    <location>
        <begin position="223"/>
        <end position="244"/>
    </location>
</feature>
<feature type="transmembrane region" description="Helical" evidence="2">
    <location>
        <begin position="82"/>
        <end position="101"/>
    </location>
</feature>
<keyword evidence="2" id="KW-0812">Transmembrane</keyword>
<feature type="transmembrane region" description="Helical" evidence="2">
    <location>
        <begin position="52"/>
        <end position="70"/>
    </location>
</feature>
<feature type="compositionally biased region" description="Basic residues" evidence="1">
    <location>
        <begin position="1109"/>
        <end position="1121"/>
    </location>
</feature>
<evidence type="ECO:0008006" key="5">
    <source>
        <dbReference type="Google" id="ProtNLM"/>
    </source>
</evidence>
<feature type="compositionally biased region" description="Polar residues" evidence="1">
    <location>
        <begin position="545"/>
        <end position="559"/>
    </location>
</feature>
<feature type="region of interest" description="Disordered" evidence="1">
    <location>
        <begin position="284"/>
        <end position="1121"/>
    </location>
</feature>
<accession>A0ABQ4E4J4</accession>
<feature type="compositionally biased region" description="Polar residues" evidence="1">
    <location>
        <begin position="573"/>
        <end position="586"/>
    </location>
</feature>
<feature type="compositionally biased region" description="Basic and acidic residues" evidence="1">
    <location>
        <begin position="1059"/>
        <end position="1083"/>
    </location>
</feature>
<feature type="compositionally biased region" description="Polar residues" evidence="1">
    <location>
        <begin position="370"/>
        <end position="389"/>
    </location>
</feature>
<keyword evidence="2" id="KW-0472">Membrane</keyword>
<evidence type="ECO:0000256" key="2">
    <source>
        <dbReference type="SAM" id="Phobius"/>
    </source>
</evidence>
<feature type="compositionally biased region" description="Polar residues" evidence="1">
    <location>
        <begin position="904"/>
        <end position="922"/>
    </location>
</feature>
<feature type="compositionally biased region" description="Polar residues" evidence="1">
    <location>
        <begin position="866"/>
        <end position="875"/>
    </location>
</feature>
<feature type="compositionally biased region" description="Polar residues" evidence="1">
    <location>
        <begin position="284"/>
        <end position="297"/>
    </location>
</feature>
<dbReference type="Proteomes" id="UP000646749">
    <property type="component" value="Unassembled WGS sequence"/>
</dbReference>